<gene>
    <name evidence="11" type="ORF">GRF29_106g1232122</name>
</gene>
<protein>
    <recommendedName>
        <fullName evidence="4">superoxide dismutase</fullName>
        <ecNumber evidence="4">1.15.1.1</ecNumber>
    </recommendedName>
</protein>
<dbReference type="Gene3D" id="2.60.40.200">
    <property type="entry name" value="Superoxide dismutase, copper/zinc binding domain"/>
    <property type="match status" value="1"/>
</dbReference>
<dbReference type="Pfam" id="PF00080">
    <property type="entry name" value="Sod_Cu"/>
    <property type="match status" value="1"/>
</dbReference>
<evidence type="ECO:0000256" key="7">
    <source>
        <dbReference type="ARBA" id="ARBA00049204"/>
    </source>
</evidence>
<dbReference type="EMBL" id="WVTA01000010">
    <property type="protein sequence ID" value="KAK3203982.1"/>
    <property type="molecule type" value="Genomic_DNA"/>
</dbReference>
<evidence type="ECO:0000256" key="2">
    <source>
        <dbReference type="ARBA" id="ARBA00004613"/>
    </source>
</evidence>
<evidence type="ECO:0000313" key="12">
    <source>
        <dbReference type="Proteomes" id="UP001280581"/>
    </source>
</evidence>
<feature type="chain" id="PRO_5042840651" description="superoxide dismutase" evidence="9">
    <location>
        <begin position="19"/>
        <end position="263"/>
    </location>
</feature>
<evidence type="ECO:0000256" key="9">
    <source>
        <dbReference type="SAM" id="SignalP"/>
    </source>
</evidence>
<dbReference type="Proteomes" id="UP001280581">
    <property type="component" value="Unassembled WGS sequence"/>
</dbReference>
<dbReference type="GO" id="GO:0005576">
    <property type="term" value="C:extracellular region"/>
    <property type="evidence" value="ECO:0007669"/>
    <property type="project" value="UniProtKB-SubCell"/>
</dbReference>
<dbReference type="InterPro" id="IPR036423">
    <property type="entry name" value="SOD-like_Cu/Zn_dom_sf"/>
</dbReference>
<keyword evidence="5" id="KW-0964">Secreted</keyword>
<feature type="compositionally biased region" description="Low complexity" evidence="8">
    <location>
        <begin position="231"/>
        <end position="243"/>
    </location>
</feature>
<accession>A0AAN6LTU5</accession>
<keyword evidence="12" id="KW-1185">Reference proteome</keyword>
<dbReference type="SUPFAM" id="SSF49329">
    <property type="entry name" value="Cu,Zn superoxide dismutase-like"/>
    <property type="match status" value="1"/>
</dbReference>
<dbReference type="InterPro" id="IPR001424">
    <property type="entry name" value="SOD_Cu_Zn_dom"/>
</dbReference>
<feature type="domain" description="Superoxide dismutase copper/zinc binding" evidence="10">
    <location>
        <begin position="45"/>
        <end position="161"/>
    </location>
</feature>
<feature type="compositionally biased region" description="Low complexity" evidence="8">
    <location>
        <begin position="179"/>
        <end position="213"/>
    </location>
</feature>
<dbReference type="GO" id="GO:0005507">
    <property type="term" value="F:copper ion binding"/>
    <property type="evidence" value="ECO:0007669"/>
    <property type="project" value="InterPro"/>
</dbReference>
<proteinExistence type="inferred from homology"/>
<dbReference type="FunFam" id="2.60.40.200:FF:000007">
    <property type="entry name" value="Cell surface Cu-only superoxide dismutase 5"/>
    <property type="match status" value="1"/>
</dbReference>
<dbReference type="GO" id="GO:0004784">
    <property type="term" value="F:superoxide dismutase activity"/>
    <property type="evidence" value="ECO:0007669"/>
    <property type="project" value="UniProtKB-EC"/>
</dbReference>
<comment type="subcellular location">
    <subcellularLocation>
        <location evidence="1">Cell envelope</location>
    </subcellularLocation>
    <subcellularLocation>
        <location evidence="2">Secreted</location>
    </subcellularLocation>
</comment>
<comment type="similarity">
    <text evidence="3">Belongs to the Cu-Zn superoxide dismutase family.</text>
</comment>
<evidence type="ECO:0000259" key="10">
    <source>
        <dbReference type="Pfam" id="PF00080"/>
    </source>
</evidence>
<comment type="catalytic activity">
    <reaction evidence="7">
        <text>2 superoxide + 2 H(+) = H2O2 + O2</text>
        <dbReference type="Rhea" id="RHEA:20696"/>
        <dbReference type="ChEBI" id="CHEBI:15378"/>
        <dbReference type="ChEBI" id="CHEBI:15379"/>
        <dbReference type="ChEBI" id="CHEBI:16240"/>
        <dbReference type="ChEBI" id="CHEBI:18421"/>
        <dbReference type="EC" id="1.15.1.1"/>
    </reaction>
</comment>
<reference evidence="11 12" key="1">
    <citation type="submission" date="2021-02" db="EMBL/GenBank/DDBJ databases">
        <title>Genome assembly of Pseudopithomyces chartarum.</title>
        <authorList>
            <person name="Jauregui R."/>
            <person name="Singh J."/>
            <person name="Voisey C."/>
        </authorList>
    </citation>
    <scope>NUCLEOTIDE SEQUENCE [LARGE SCALE GENOMIC DNA]</scope>
    <source>
        <strain evidence="11 12">AGR01</strain>
    </source>
</reference>
<sequence length="263" mass="26631">MRAQSILSVLALATAVVAEDAPIIKDNPIGAQYQAEIKGKAPWEVAGSVKIASNAAGKGVTVEIALSGFPSEGGPFMYHIHEKAVPSNGNCTATGAHLDPYKRGETPLCDANAKSTCQTGDLSGKHGNITATTFSAVYNDDFLATIESDPSFFADKSIVFHLSNKTRIACANFVQLSPGNGSTTTTTTTTASASYGTALPSGGPHSGHNSSSSARPTNSDSTGAPIPPTASPTAAPTEPAGSGATKMVASGAALFAFVAVLML</sequence>
<dbReference type="EC" id="1.15.1.1" evidence="4"/>
<keyword evidence="9" id="KW-0732">Signal</keyword>
<name>A0AAN6LTU5_9PLEO</name>
<evidence type="ECO:0000256" key="8">
    <source>
        <dbReference type="SAM" id="MobiDB-lite"/>
    </source>
</evidence>
<evidence type="ECO:0000256" key="3">
    <source>
        <dbReference type="ARBA" id="ARBA00010457"/>
    </source>
</evidence>
<evidence type="ECO:0000313" key="11">
    <source>
        <dbReference type="EMBL" id="KAK3203982.1"/>
    </source>
</evidence>
<dbReference type="AlphaFoldDB" id="A0AAN6LTU5"/>
<evidence type="ECO:0000256" key="4">
    <source>
        <dbReference type="ARBA" id="ARBA00012682"/>
    </source>
</evidence>
<organism evidence="11 12">
    <name type="scientific">Pseudopithomyces chartarum</name>
    <dbReference type="NCBI Taxonomy" id="1892770"/>
    <lineage>
        <taxon>Eukaryota</taxon>
        <taxon>Fungi</taxon>
        <taxon>Dikarya</taxon>
        <taxon>Ascomycota</taxon>
        <taxon>Pezizomycotina</taxon>
        <taxon>Dothideomycetes</taxon>
        <taxon>Pleosporomycetidae</taxon>
        <taxon>Pleosporales</taxon>
        <taxon>Massarineae</taxon>
        <taxon>Didymosphaeriaceae</taxon>
        <taxon>Pseudopithomyces</taxon>
    </lineage>
</organism>
<evidence type="ECO:0000256" key="1">
    <source>
        <dbReference type="ARBA" id="ARBA00004196"/>
    </source>
</evidence>
<feature type="region of interest" description="Disordered" evidence="8">
    <location>
        <begin position="179"/>
        <end position="243"/>
    </location>
</feature>
<comment type="caution">
    <text evidence="11">The sequence shown here is derived from an EMBL/GenBank/DDBJ whole genome shotgun (WGS) entry which is preliminary data.</text>
</comment>
<dbReference type="InterPro" id="IPR024134">
    <property type="entry name" value="SOD_Cu/Zn_/chaperone"/>
</dbReference>
<keyword evidence="6" id="KW-0049">Antioxidant</keyword>
<evidence type="ECO:0000256" key="5">
    <source>
        <dbReference type="ARBA" id="ARBA00022525"/>
    </source>
</evidence>
<evidence type="ECO:0000256" key="6">
    <source>
        <dbReference type="ARBA" id="ARBA00022862"/>
    </source>
</evidence>
<dbReference type="PANTHER" id="PTHR10003">
    <property type="entry name" value="SUPEROXIDE DISMUTASE CU-ZN -RELATED"/>
    <property type="match status" value="1"/>
</dbReference>
<feature type="signal peptide" evidence="9">
    <location>
        <begin position="1"/>
        <end position="18"/>
    </location>
</feature>